<comment type="caution">
    <text evidence="7">The sequence shown here is derived from an EMBL/GenBank/DDBJ whole genome shotgun (WGS) entry which is preliminary data.</text>
</comment>
<comment type="pathway">
    <text evidence="3">Aromatic compound metabolism; 3,4-dihydroxybenzoate biosynthesis; 3,4-dihydroxybenzoate from 3-dehydroquinate: step 1/2.</text>
</comment>
<comment type="similarity">
    <text evidence="3">Belongs to the type-II 3-dehydroquinase family.</text>
</comment>
<dbReference type="NCBIfam" id="NF003805">
    <property type="entry name" value="PRK05395.1-2"/>
    <property type="match status" value="1"/>
</dbReference>
<dbReference type="HAMAP" id="MF_00169">
    <property type="entry name" value="AroQ"/>
    <property type="match status" value="1"/>
</dbReference>
<dbReference type="EMBL" id="JAUEPN010000008">
    <property type="protein sequence ID" value="KAK3291836.1"/>
    <property type="molecule type" value="Genomic_DNA"/>
</dbReference>
<evidence type="ECO:0000313" key="8">
    <source>
        <dbReference type="Proteomes" id="UP001278766"/>
    </source>
</evidence>
<evidence type="ECO:0000256" key="1">
    <source>
        <dbReference type="ARBA" id="ARBA00022911"/>
    </source>
</evidence>
<dbReference type="GO" id="GO:0046279">
    <property type="term" value="P:3,4-dihydroxybenzoate biosynthetic process"/>
    <property type="evidence" value="ECO:0007669"/>
    <property type="project" value="UniProtKB-UniRule"/>
</dbReference>
<dbReference type="Pfam" id="PF01220">
    <property type="entry name" value="DHquinase_II"/>
    <property type="match status" value="1"/>
</dbReference>
<evidence type="ECO:0000256" key="4">
    <source>
        <dbReference type="PIRSR" id="PIRSR001399-1"/>
    </source>
</evidence>
<evidence type="ECO:0000256" key="5">
    <source>
        <dbReference type="PIRSR" id="PIRSR001399-2"/>
    </source>
</evidence>
<feature type="active site" description="Proton acceptor" evidence="3 4">
    <location>
        <position position="24"/>
    </location>
</feature>
<feature type="binding site" evidence="3 5">
    <location>
        <position position="95"/>
    </location>
    <ligand>
        <name>substrate</name>
    </ligand>
</feature>
<feature type="active site" description="Proton donor" evidence="3 4">
    <location>
        <position position="115"/>
    </location>
</feature>
<dbReference type="Proteomes" id="UP001278766">
    <property type="component" value="Unassembled WGS sequence"/>
</dbReference>
<sequence length="172" mass="18328">MAPHILLINGPNLNLLGTREPHIYGHTTLTDVESQARAQATSLGATLSTFQSNHEGAIIDRIHAAAGHGPLNPTKKEEEEPKASMIIINPGALTHTSVGLRDALLGTGTPFVEVHVSNVHGREEFRRHSYLSDKAVAVVCGMGVFGYRAAVEFAVGYLRERGEGGKGGVEDV</sequence>
<dbReference type="InterPro" id="IPR001874">
    <property type="entry name" value="DHquinase_II"/>
</dbReference>
<dbReference type="PANTHER" id="PTHR21272:SF5">
    <property type="entry name" value="CATABOLIC 3-DEHYDROQUINASE"/>
    <property type="match status" value="1"/>
</dbReference>
<dbReference type="InterPro" id="IPR036441">
    <property type="entry name" value="DHquinase_II_sf"/>
</dbReference>
<dbReference type="PROSITE" id="PS01029">
    <property type="entry name" value="DEHYDROQUINASE_II"/>
    <property type="match status" value="1"/>
</dbReference>
<keyword evidence="8" id="KW-1185">Reference proteome</keyword>
<feature type="site" description="Transition state stabilizer" evidence="3 6">
    <location>
        <position position="19"/>
    </location>
</feature>
<dbReference type="PIRSF" id="PIRSF001399">
    <property type="entry name" value="DHquinase_II"/>
    <property type="match status" value="1"/>
</dbReference>
<dbReference type="NCBIfam" id="NF003806">
    <property type="entry name" value="PRK05395.1-3"/>
    <property type="match status" value="1"/>
</dbReference>
<proteinExistence type="inferred from homology"/>
<comment type="function">
    <text evidence="3">Is involved in the catabolism of quinate. Allows the utilization of quinate as carbon source via the beta-ketoadipate pathway.</text>
</comment>
<gene>
    <name evidence="3" type="primary">qutE</name>
    <name evidence="7" type="ORF">B0H64DRAFT_366224</name>
</gene>
<comment type="catalytic activity">
    <reaction evidence="3">
        <text>3-dehydroquinate = 3-dehydroshikimate + H2O</text>
        <dbReference type="Rhea" id="RHEA:21096"/>
        <dbReference type="ChEBI" id="CHEBI:15377"/>
        <dbReference type="ChEBI" id="CHEBI:16630"/>
        <dbReference type="ChEBI" id="CHEBI:32364"/>
        <dbReference type="EC" id="4.2.1.10"/>
    </reaction>
</comment>
<evidence type="ECO:0000313" key="7">
    <source>
        <dbReference type="EMBL" id="KAK3291836.1"/>
    </source>
</evidence>
<feature type="binding site" evidence="3 5">
    <location>
        <position position="102"/>
    </location>
    <ligand>
        <name>substrate</name>
    </ligand>
</feature>
<evidence type="ECO:0000256" key="3">
    <source>
        <dbReference type="HAMAP-Rule" id="MF_03136"/>
    </source>
</evidence>
<dbReference type="NCBIfam" id="NF003804">
    <property type="entry name" value="PRK05395.1-1"/>
    <property type="match status" value="1"/>
</dbReference>
<evidence type="ECO:0000256" key="6">
    <source>
        <dbReference type="PIRSR" id="PIRSR001399-3"/>
    </source>
</evidence>
<feature type="binding site" evidence="3 5">
    <location>
        <begin position="116"/>
        <end position="117"/>
    </location>
    <ligand>
        <name>substrate</name>
    </ligand>
</feature>
<feature type="binding site" evidence="3 5">
    <location>
        <position position="126"/>
    </location>
    <ligand>
        <name>substrate</name>
    </ligand>
</feature>
<dbReference type="CDD" id="cd00466">
    <property type="entry name" value="DHQase_II"/>
    <property type="match status" value="1"/>
</dbReference>
<dbReference type="SUPFAM" id="SSF52304">
    <property type="entry name" value="Type II 3-dehydroquinate dehydratase"/>
    <property type="match status" value="1"/>
</dbReference>
<dbReference type="Gene3D" id="3.40.50.9100">
    <property type="entry name" value="Dehydroquinase, class II"/>
    <property type="match status" value="1"/>
</dbReference>
<protein>
    <recommendedName>
        <fullName evidence="3">Catabolic 3-dehydroquinase</fullName>
        <shortName evidence="3">cDHQase</shortName>
        <ecNumber evidence="3">4.2.1.10</ecNumber>
    </recommendedName>
    <alternativeName>
        <fullName evidence="3">3-dehydroquinate dehydratase</fullName>
    </alternativeName>
</protein>
<dbReference type="EC" id="4.2.1.10" evidence="3"/>
<reference evidence="7" key="2">
    <citation type="submission" date="2023-06" db="EMBL/GenBank/DDBJ databases">
        <authorList>
            <consortium name="Lawrence Berkeley National Laboratory"/>
            <person name="Haridas S."/>
            <person name="Hensen N."/>
            <person name="Bonometti L."/>
            <person name="Westerberg I."/>
            <person name="Brannstrom I.O."/>
            <person name="Guillou S."/>
            <person name="Cros-Aarteil S."/>
            <person name="Calhoun S."/>
            <person name="Kuo A."/>
            <person name="Mondo S."/>
            <person name="Pangilinan J."/>
            <person name="Riley R."/>
            <person name="Labutti K."/>
            <person name="Andreopoulos B."/>
            <person name="Lipzen A."/>
            <person name="Chen C."/>
            <person name="Yanf M."/>
            <person name="Daum C."/>
            <person name="Ng V."/>
            <person name="Clum A."/>
            <person name="Steindorff A."/>
            <person name="Ohm R."/>
            <person name="Martin F."/>
            <person name="Silar P."/>
            <person name="Natvig D."/>
            <person name="Lalanne C."/>
            <person name="Gautier V."/>
            <person name="Ament-Velasquez S.L."/>
            <person name="Kruys A."/>
            <person name="Hutchinson M.I."/>
            <person name="Powell A.J."/>
            <person name="Barry K."/>
            <person name="Miller A.N."/>
            <person name="Grigoriev I.V."/>
            <person name="Debuchy R."/>
            <person name="Gladieux P."/>
            <person name="Thoren M.H."/>
            <person name="Johannesson H."/>
        </authorList>
    </citation>
    <scope>NUCLEOTIDE SEQUENCE</scope>
    <source>
        <strain evidence="7">CBS 168.71</strain>
    </source>
</reference>
<organism evidence="7 8">
    <name type="scientific">Chaetomium fimeti</name>
    <dbReference type="NCBI Taxonomy" id="1854472"/>
    <lineage>
        <taxon>Eukaryota</taxon>
        <taxon>Fungi</taxon>
        <taxon>Dikarya</taxon>
        <taxon>Ascomycota</taxon>
        <taxon>Pezizomycotina</taxon>
        <taxon>Sordariomycetes</taxon>
        <taxon>Sordariomycetidae</taxon>
        <taxon>Sordariales</taxon>
        <taxon>Chaetomiaceae</taxon>
        <taxon>Chaetomium</taxon>
    </lineage>
</organism>
<keyword evidence="1 3" id="KW-0672">Quinate metabolism</keyword>
<dbReference type="GO" id="GO:0019631">
    <property type="term" value="P:quinate catabolic process"/>
    <property type="evidence" value="ECO:0007669"/>
    <property type="project" value="TreeGrafter"/>
</dbReference>
<keyword evidence="2 3" id="KW-0456">Lyase</keyword>
<dbReference type="PANTHER" id="PTHR21272">
    <property type="entry name" value="CATABOLIC 3-DEHYDROQUINASE"/>
    <property type="match status" value="1"/>
</dbReference>
<dbReference type="NCBIfam" id="NF003807">
    <property type="entry name" value="PRK05395.1-4"/>
    <property type="match status" value="1"/>
</dbReference>
<feature type="binding site" evidence="3 5">
    <location>
        <position position="89"/>
    </location>
    <ligand>
        <name>substrate</name>
    </ligand>
</feature>
<comment type="subunit">
    <text evidence="3">Homododecamer. Adopts a ring-like structure, composed of an arrangement of two hexameric rings stacked on top of one another.</text>
</comment>
<reference evidence="7" key="1">
    <citation type="journal article" date="2023" name="Mol. Phylogenet. Evol.">
        <title>Genome-scale phylogeny and comparative genomics of the fungal order Sordariales.</title>
        <authorList>
            <person name="Hensen N."/>
            <person name="Bonometti L."/>
            <person name="Westerberg I."/>
            <person name="Brannstrom I.O."/>
            <person name="Guillou S."/>
            <person name="Cros-Aarteil S."/>
            <person name="Calhoun S."/>
            <person name="Haridas S."/>
            <person name="Kuo A."/>
            <person name="Mondo S."/>
            <person name="Pangilinan J."/>
            <person name="Riley R."/>
            <person name="LaButti K."/>
            <person name="Andreopoulos B."/>
            <person name="Lipzen A."/>
            <person name="Chen C."/>
            <person name="Yan M."/>
            <person name="Daum C."/>
            <person name="Ng V."/>
            <person name="Clum A."/>
            <person name="Steindorff A."/>
            <person name="Ohm R.A."/>
            <person name="Martin F."/>
            <person name="Silar P."/>
            <person name="Natvig D.O."/>
            <person name="Lalanne C."/>
            <person name="Gautier V."/>
            <person name="Ament-Velasquez S.L."/>
            <person name="Kruys A."/>
            <person name="Hutchinson M.I."/>
            <person name="Powell A.J."/>
            <person name="Barry K."/>
            <person name="Miller A.N."/>
            <person name="Grigoriev I.V."/>
            <person name="Debuchy R."/>
            <person name="Gladieux P."/>
            <person name="Hiltunen Thoren M."/>
            <person name="Johannesson H."/>
        </authorList>
    </citation>
    <scope>NUCLEOTIDE SEQUENCE</scope>
    <source>
        <strain evidence="7">CBS 168.71</strain>
    </source>
</reference>
<name>A0AAE0H8J7_9PEZI</name>
<dbReference type="InterPro" id="IPR018509">
    <property type="entry name" value="DHquinase_II_CS"/>
</dbReference>
<dbReference type="GO" id="GO:0003855">
    <property type="term" value="F:3-dehydroquinate dehydratase activity"/>
    <property type="evidence" value="ECO:0007669"/>
    <property type="project" value="UniProtKB-UniRule"/>
</dbReference>
<accession>A0AAE0H8J7</accession>
<dbReference type="AlphaFoldDB" id="A0AAE0H8J7"/>
<evidence type="ECO:0000256" key="2">
    <source>
        <dbReference type="ARBA" id="ARBA00023239"/>
    </source>
</evidence>